<evidence type="ECO:0000256" key="2">
    <source>
        <dbReference type="SAM" id="SignalP"/>
    </source>
</evidence>
<organism evidence="3 4">
    <name type="scientific">Oceanidesulfovibrio marinus</name>
    <dbReference type="NCBI Taxonomy" id="370038"/>
    <lineage>
        <taxon>Bacteria</taxon>
        <taxon>Pseudomonadati</taxon>
        <taxon>Thermodesulfobacteriota</taxon>
        <taxon>Desulfovibrionia</taxon>
        <taxon>Desulfovibrionales</taxon>
        <taxon>Desulfovibrionaceae</taxon>
        <taxon>Oceanidesulfovibrio</taxon>
    </lineage>
</organism>
<dbReference type="EMBL" id="QMIF01000019">
    <property type="protein sequence ID" value="TVM30850.1"/>
    <property type="molecule type" value="Genomic_DNA"/>
</dbReference>
<comment type="caution">
    <text evidence="3">The sequence shown here is derived from an EMBL/GenBank/DDBJ whole genome shotgun (WGS) entry which is preliminary data.</text>
</comment>
<evidence type="ECO:0000313" key="3">
    <source>
        <dbReference type="EMBL" id="TVM30850.1"/>
    </source>
</evidence>
<evidence type="ECO:0000313" key="4">
    <source>
        <dbReference type="Proteomes" id="UP000434052"/>
    </source>
</evidence>
<name>A0A6P1ZCI4_9BACT</name>
<feature type="chain" id="PRO_5026965069" evidence="2">
    <location>
        <begin position="24"/>
        <end position="138"/>
    </location>
</feature>
<evidence type="ECO:0000256" key="1">
    <source>
        <dbReference type="SAM" id="MobiDB-lite"/>
    </source>
</evidence>
<dbReference type="Proteomes" id="UP000434052">
    <property type="component" value="Unassembled WGS sequence"/>
</dbReference>
<feature type="compositionally biased region" description="Acidic residues" evidence="1">
    <location>
        <begin position="70"/>
        <end position="85"/>
    </location>
</feature>
<gene>
    <name evidence="3" type="ORF">DQK91_19945</name>
</gene>
<accession>A0A6P1ZCI4</accession>
<sequence>MRGYWIALCAIAAVLVTAGTALASGPDAVGGEQGVLLAQVSPEQATPQALDLVQSVEDEPGPEVPPAMPLDDDDPMSPLNPEEDPMCGPDEVPYGDSCLPQPGGPGVQPMATGDCPDGHFPFQGMCHPLPQGFLPDAQ</sequence>
<proteinExistence type="predicted"/>
<keyword evidence="2" id="KW-0732">Signal</keyword>
<reference evidence="3 4" key="1">
    <citation type="submission" date="2018-06" db="EMBL/GenBank/DDBJ databases">
        <title>Complete genome of Desulfovibrio marinus P48SEP.</title>
        <authorList>
            <person name="Crispim J.S."/>
            <person name="Vidigal P.M.P."/>
            <person name="Silva L.C.F."/>
            <person name="Araujo L.C."/>
            <person name="Laguardia C.N."/>
            <person name="Dias R.S."/>
            <person name="Sousa M.P."/>
            <person name="Paula S.O."/>
            <person name="Silva C."/>
        </authorList>
    </citation>
    <scope>NUCLEOTIDE SEQUENCE [LARGE SCALE GENOMIC DNA]</scope>
    <source>
        <strain evidence="3 4">P48SEP</strain>
    </source>
</reference>
<dbReference type="AlphaFoldDB" id="A0A6P1ZCI4"/>
<feature type="signal peptide" evidence="2">
    <location>
        <begin position="1"/>
        <end position="23"/>
    </location>
</feature>
<feature type="region of interest" description="Disordered" evidence="1">
    <location>
        <begin position="57"/>
        <end position="115"/>
    </location>
</feature>
<protein>
    <submittedName>
        <fullName evidence="3">Uncharacterized protein</fullName>
    </submittedName>
</protein>